<sequence length="67" mass="7566">MDAHHQSILSEREGCFQGIHVRPAHMLIDSALTTLERGEFDSECKGLEEEQPGWHIEVIGALNIRLN</sequence>
<gene>
    <name evidence="1" type="ORF">ABT39_MTgene5763</name>
</gene>
<proteinExistence type="predicted"/>
<geneLocation type="mitochondrion" evidence="1"/>
<dbReference type="EMBL" id="LKAM01000007">
    <property type="protein sequence ID" value="KUM47577.1"/>
    <property type="molecule type" value="Genomic_DNA"/>
</dbReference>
<protein>
    <submittedName>
        <fullName evidence="1">Uncharacterized protein</fullName>
    </submittedName>
</protein>
<evidence type="ECO:0000313" key="1">
    <source>
        <dbReference type="EMBL" id="KUM47577.1"/>
    </source>
</evidence>
<organism evidence="1">
    <name type="scientific">Picea glauca</name>
    <name type="common">White spruce</name>
    <name type="synonym">Pinus glauca</name>
    <dbReference type="NCBI Taxonomy" id="3330"/>
    <lineage>
        <taxon>Eukaryota</taxon>
        <taxon>Viridiplantae</taxon>
        <taxon>Streptophyta</taxon>
        <taxon>Embryophyta</taxon>
        <taxon>Tracheophyta</taxon>
        <taxon>Spermatophyta</taxon>
        <taxon>Pinopsida</taxon>
        <taxon>Pinidae</taxon>
        <taxon>Conifers I</taxon>
        <taxon>Pinales</taxon>
        <taxon>Pinaceae</taxon>
        <taxon>Picea</taxon>
    </lineage>
</organism>
<comment type="caution">
    <text evidence="1">The sequence shown here is derived from an EMBL/GenBank/DDBJ whole genome shotgun (WGS) entry which is preliminary data.</text>
</comment>
<reference evidence="1" key="1">
    <citation type="journal article" date="2015" name="Genome Biol. Evol.">
        <title>Organellar Genomes of White Spruce (Picea glauca): Assembly and Annotation.</title>
        <authorList>
            <person name="Jackman S.D."/>
            <person name="Warren R.L."/>
            <person name="Gibb E.A."/>
            <person name="Vandervalk B.P."/>
            <person name="Mohamadi H."/>
            <person name="Chu J."/>
            <person name="Raymond A."/>
            <person name="Pleasance S."/>
            <person name="Coope R."/>
            <person name="Wildung M.R."/>
            <person name="Ritland C.E."/>
            <person name="Bousquet J."/>
            <person name="Jones S.J."/>
            <person name="Bohlmann J."/>
            <person name="Birol I."/>
        </authorList>
    </citation>
    <scope>NUCLEOTIDE SEQUENCE [LARGE SCALE GENOMIC DNA]</scope>
    <source>
        <tissue evidence="1">Flushing bud</tissue>
    </source>
</reference>
<accession>A0A101LYA7</accession>
<name>A0A101LYA7_PICGL</name>
<dbReference type="AlphaFoldDB" id="A0A101LYA7"/>
<keyword evidence="1" id="KW-0496">Mitochondrion</keyword>